<feature type="signal peptide" evidence="1">
    <location>
        <begin position="1"/>
        <end position="18"/>
    </location>
</feature>
<evidence type="ECO:0000313" key="2">
    <source>
        <dbReference type="EnsemblMetazoa" id="MESCA001590-PA"/>
    </source>
</evidence>
<dbReference type="AlphaFoldDB" id="T1GE32"/>
<dbReference type="Proteomes" id="UP000015102">
    <property type="component" value="Unassembled WGS sequence"/>
</dbReference>
<protein>
    <recommendedName>
        <fullName evidence="4">Kazal-like domain-containing protein</fullName>
    </recommendedName>
</protein>
<sequence length="129" mass="14878">MIKFFFCVLIVTFNMCFGTVMKPAPMILPTKVLPTAILPTIRPTLPTKGPILVDPKPCNRVCNSKVIQRISAQDLWTGCPLCFLNDCEFVRAQCQFPRRYMFSRYDFCVYTYVPCPFRPIKMLPNTNLN</sequence>
<organism evidence="2 3">
    <name type="scientific">Megaselia scalaris</name>
    <name type="common">Humpbacked fly</name>
    <name type="synonym">Phora scalaris</name>
    <dbReference type="NCBI Taxonomy" id="36166"/>
    <lineage>
        <taxon>Eukaryota</taxon>
        <taxon>Metazoa</taxon>
        <taxon>Ecdysozoa</taxon>
        <taxon>Arthropoda</taxon>
        <taxon>Hexapoda</taxon>
        <taxon>Insecta</taxon>
        <taxon>Pterygota</taxon>
        <taxon>Neoptera</taxon>
        <taxon>Endopterygota</taxon>
        <taxon>Diptera</taxon>
        <taxon>Brachycera</taxon>
        <taxon>Muscomorpha</taxon>
        <taxon>Platypezoidea</taxon>
        <taxon>Phoridae</taxon>
        <taxon>Megaseliini</taxon>
        <taxon>Megaselia</taxon>
    </lineage>
</organism>
<keyword evidence="3" id="KW-1185">Reference proteome</keyword>
<reference evidence="2" key="2">
    <citation type="submission" date="2015-06" db="UniProtKB">
        <authorList>
            <consortium name="EnsemblMetazoa"/>
        </authorList>
    </citation>
    <scope>IDENTIFICATION</scope>
</reference>
<proteinExistence type="predicted"/>
<evidence type="ECO:0000313" key="3">
    <source>
        <dbReference type="Proteomes" id="UP000015102"/>
    </source>
</evidence>
<name>T1GE32_MEGSC</name>
<accession>T1GE32</accession>
<keyword evidence="1" id="KW-0732">Signal</keyword>
<feature type="chain" id="PRO_5004577301" description="Kazal-like domain-containing protein" evidence="1">
    <location>
        <begin position="19"/>
        <end position="129"/>
    </location>
</feature>
<evidence type="ECO:0000256" key="1">
    <source>
        <dbReference type="SAM" id="SignalP"/>
    </source>
</evidence>
<dbReference type="HOGENOM" id="CLU_1951231_0_0_1"/>
<dbReference type="EMBL" id="CAQQ02394797">
    <property type="status" value="NOT_ANNOTATED_CDS"/>
    <property type="molecule type" value="Genomic_DNA"/>
</dbReference>
<dbReference type="EnsemblMetazoa" id="MESCA001590-RA">
    <property type="protein sequence ID" value="MESCA001590-PA"/>
    <property type="gene ID" value="MESCA001590"/>
</dbReference>
<evidence type="ECO:0008006" key="4">
    <source>
        <dbReference type="Google" id="ProtNLM"/>
    </source>
</evidence>
<reference evidence="3" key="1">
    <citation type="submission" date="2013-02" db="EMBL/GenBank/DDBJ databases">
        <authorList>
            <person name="Hughes D."/>
        </authorList>
    </citation>
    <scope>NUCLEOTIDE SEQUENCE</scope>
    <source>
        <strain>Durham</strain>
        <strain evidence="3">NC isolate 2 -- Noor lab</strain>
    </source>
</reference>